<keyword evidence="4 6" id="KW-0067">ATP-binding</keyword>
<evidence type="ECO:0000256" key="10">
    <source>
        <dbReference type="RuleBase" id="RU000384"/>
    </source>
</evidence>
<feature type="binding site" evidence="6">
    <location>
        <position position="249"/>
    </location>
    <ligand>
        <name>ATP</name>
        <dbReference type="ChEBI" id="CHEBI:30616"/>
    </ligand>
</feature>
<feature type="binding site" evidence="7">
    <location>
        <position position="311"/>
    </location>
    <ligand>
        <name>Mg(2+)</name>
        <dbReference type="ChEBI" id="CHEBI:18420"/>
        <label>1</label>
    </ligand>
</feature>
<dbReference type="InterPro" id="IPR014746">
    <property type="entry name" value="Gln_synth/guanido_kin_cat_dom"/>
</dbReference>
<evidence type="ECO:0000256" key="4">
    <source>
        <dbReference type="ARBA" id="ARBA00022840"/>
    </source>
</evidence>
<dbReference type="GO" id="GO:0004356">
    <property type="term" value="F:glutamine synthetase activity"/>
    <property type="evidence" value="ECO:0007669"/>
    <property type="project" value="UniProtKB-EC"/>
</dbReference>
<dbReference type="AlphaFoldDB" id="A0A075HEF0"/>
<evidence type="ECO:0000256" key="7">
    <source>
        <dbReference type="PIRSR" id="PIRSR604809-3"/>
    </source>
</evidence>
<dbReference type="GO" id="GO:0016020">
    <property type="term" value="C:membrane"/>
    <property type="evidence" value="ECO:0007669"/>
    <property type="project" value="TreeGrafter"/>
</dbReference>
<accession>A0A075HEF0</accession>
<keyword evidence="7" id="KW-0479">Metal-binding</keyword>
<evidence type="ECO:0000256" key="5">
    <source>
        <dbReference type="PIRSR" id="PIRSR604809-1"/>
    </source>
</evidence>
<keyword evidence="2 13" id="KW-0436">Ligase</keyword>
<feature type="binding site" evidence="7">
    <location>
        <position position="176"/>
    </location>
    <ligand>
        <name>Mg(2+)</name>
        <dbReference type="ChEBI" id="CHEBI:18420"/>
        <label>1</label>
    </ligand>
</feature>
<name>A0A075HEF0_9ARCH</name>
<feature type="binding site" evidence="5">
    <location>
        <position position="370"/>
    </location>
    <ligand>
        <name>L-glutamate</name>
        <dbReference type="ChEBI" id="CHEBI:29985"/>
    </ligand>
</feature>
<feature type="binding site" evidence="5">
    <location>
        <position position="382"/>
    </location>
    <ligand>
        <name>L-glutamate</name>
        <dbReference type="ChEBI" id="CHEBI:29985"/>
    </ligand>
</feature>
<feature type="binding site" evidence="5">
    <location>
        <position position="406"/>
    </location>
    <ligand>
        <name>L-glutamate</name>
        <dbReference type="ChEBI" id="CHEBI:29985"/>
    </ligand>
</feature>
<feature type="binding site" evidence="7">
    <location>
        <position position="404"/>
    </location>
    <ligand>
        <name>Mg(2+)</name>
        <dbReference type="ChEBI" id="CHEBI:18420"/>
        <label>1</label>
    </ligand>
</feature>
<dbReference type="GO" id="GO:0005737">
    <property type="term" value="C:cytoplasm"/>
    <property type="evidence" value="ECO:0007669"/>
    <property type="project" value="TreeGrafter"/>
</dbReference>
<protein>
    <submittedName>
        <fullName evidence="13">Glutamine synthetase (GlnA)</fullName>
        <ecNumber evidence="13">6.3.1.2</ecNumber>
    </submittedName>
</protein>
<dbReference type="EMBL" id="KF901014">
    <property type="protein sequence ID" value="AIF14901.1"/>
    <property type="molecule type" value="Genomic_DNA"/>
</dbReference>
<feature type="binding site" evidence="6">
    <location>
        <position position="382"/>
    </location>
    <ligand>
        <name>ATP</name>
        <dbReference type="ChEBI" id="CHEBI:30616"/>
    </ligand>
</feature>
<feature type="modified residue" description="O-AMP-tyrosine" evidence="8">
    <location>
        <position position="444"/>
    </location>
</feature>
<dbReference type="SMART" id="SM01230">
    <property type="entry name" value="Gln-synt_C"/>
    <property type="match status" value="1"/>
</dbReference>
<dbReference type="GO" id="GO:0006542">
    <property type="term" value="P:glutamine biosynthetic process"/>
    <property type="evidence" value="ECO:0007669"/>
    <property type="project" value="InterPro"/>
</dbReference>
<dbReference type="InterPro" id="IPR036651">
    <property type="entry name" value="Gln_synt_N_sf"/>
</dbReference>
<dbReference type="NCBIfam" id="TIGR00653">
    <property type="entry name" value="GlnA"/>
    <property type="match status" value="1"/>
</dbReference>
<dbReference type="PROSITE" id="PS51986">
    <property type="entry name" value="GS_BETA_GRASP"/>
    <property type="match status" value="1"/>
</dbReference>
<dbReference type="SUPFAM" id="SSF55931">
    <property type="entry name" value="Glutamine synthetase/guanido kinase"/>
    <property type="match status" value="1"/>
</dbReference>
<evidence type="ECO:0000256" key="9">
    <source>
        <dbReference type="PROSITE-ProRule" id="PRU01330"/>
    </source>
</evidence>
<keyword evidence="3 6" id="KW-0547">Nucleotide-binding</keyword>
<dbReference type="PROSITE" id="PS51987">
    <property type="entry name" value="GS_CATALYTIC"/>
    <property type="match status" value="1"/>
</dbReference>
<dbReference type="Gene3D" id="3.10.20.70">
    <property type="entry name" value="Glutamine synthetase, N-terminal domain"/>
    <property type="match status" value="1"/>
</dbReference>
<feature type="domain" description="GS beta-grasp" evidence="11">
    <location>
        <begin position="56"/>
        <end position="142"/>
    </location>
</feature>
<dbReference type="InterPro" id="IPR008147">
    <property type="entry name" value="Gln_synt_N"/>
</dbReference>
<dbReference type="GO" id="GO:0019740">
    <property type="term" value="P:nitrogen utilization"/>
    <property type="evidence" value="ECO:0007669"/>
    <property type="project" value="TreeGrafter"/>
</dbReference>
<evidence type="ECO:0000259" key="11">
    <source>
        <dbReference type="PROSITE" id="PS51986"/>
    </source>
</evidence>
<dbReference type="SUPFAM" id="SSF54368">
    <property type="entry name" value="Glutamine synthetase, N-terminal domain"/>
    <property type="match status" value="1"/>
</dbReference>
<evidence type="ECO:0000256" key="6">
    <source>
        <dbReference type="PIRSR" id="PIRSR604809-2"/>
    </source>
</evidence>
<feature type="binding site" evidence="7">
    <location>
        <position position="254"/>
    </location>
    <ligand>
        <name>Mg(2+)</name>
        <dbReference type="ChEBI" id="CHEBI:18420"/>
        <label>1</label>
    </ligand>
</feature>
<dbReference type="Gene3D" id="3.30.590.10">
    <property type="entry name" value="Glutamine synthetase/guanido kinase, catalytic domain"/>
    <property type="match status" value="1"/>
</dbReference>
<dbReference type="EC" id="6.3.1.2" evidence="13"/>
<feature type="domain" description="GS catalytic" evidence="12">
    <location>
        <begin position="150"/>
        <end position="515"/>
    </location>
</feature>
<feature type="binding site" evidence="5">
    <location>
        <position position="364"/>
    </location>
    <ligand>
        <name>L-glutamate</name>
        <dbReference type="ChEBI" id="CHEBI:29985"/>
    </ligand>
</feature>
<gene>
    <name evidence="13" type="primary">glnA</name>
</gene>
<dbReference type="InterPro" id="IPR027302">
    <property type="entry name" value="Gln_synth_N_conserv_site"/>
</dbReference>
<proteinExistence type="inferred from homology"/>
<dbReference type="Pfam" id="PF00120">
    <property type="entry name" value="Gln-synt_C"/>
    <property type="match status" value="1"/>
</dbReference>
<dbReference type="GO" id="GO:0005524">
    <property type="term" value="F:ATP binding"/>
    <property type="evidence" value="ECO:0007669"/>
    <property type="project" value="UniProtKB-KW"/>
</dbReference>
<dbReference type="PANTHER" id="PTHR43407:SF1">
    <property type="entry name" value="LENGSIN"/>
    <property type="match status" value="1"/>
</dbReference>
<feature type="binding site" evidence="7">
    <location>
        <position position="174"/>
    </location>
    <ligand>
        <name>Mg(2+)</name>
        <dbReference type="ChEBI" id="CHEBI:18420"/>
        <label>1</label>
    </ligand>
</feature>
<dbReference type="PANTHER" id="PTHR43407">
    <property type="entry name" value="GLUTAMINE SYNTHETASE"/>
    <property type="match status" value="1"/>
</dbReference>
<feature type="binding site" evidence="7">
    <location>
        <position position="262"/>
    </location>
    <ligand>
        <name>Mg(2+)</name>
        <dbReference type="ChEBI" id="CHEBI:18420"/>
        <label>1</label>
    </ligand>
</feature>
<dbReference type="InterPro" id="IPR004809">
    <property type="entry name" value="Gln_synth_I"/>
</dbReference>
<keyword evidence="7" id="KW-0460">Magnesium</keyword>
<reference evidence="13" key="1">
    <citation type="journal article" date="2014" name="Genome Biol. Evol.">
        <title>Pangenome evidence for extensive interdomain horizontal transfer affecting lineage core and shell genes in uncultured planktonic thaumarchaeota and euryarchaeota.</title>
        <authorList>
            <person name="Deschamps P."/>
            <person name="Zivanovic Y."/>
            <person name="Moreira D."/>
            <person name="Rodriguez-Valera F."/>
            <person name="Lopez-Garcia P."/>
        </authorList>
    </citation>
    <scope>NUCLEOTIDE SEQUENCE</scope>
</reference>
<evidence type="ECO:0000256" key="2">
    <source>
        <dbReference type="ARBA" id="ARBA00022598"/>
    </source>
</evidence>
<evidence type="ECO:0000259" key="12">
    <source>
        <dbReference type="PROSITE" id="PS51987"/>
    </source>
</evidence>
<keyword evidence="8" id="KW-0597">Phosphoprotein</keyword>
<dbReference type="Pfam" id="PF03951">
    <property type="entry name" value="Gln-synt_N"/>
    <property type="match status" value="1"/>
</dbReference>
<dbReference type="GO" id="GO:0046872">
    <property type="term" value="F:metal ion binding"/>
    <property type="evidence" value="ECO:0007669"/>
    <property type="project" value="UniProtKB-KW"/>
</dbReference>
<dbReference type="PROSITE" id="PS00180">
    <property type="entry name" value="GLNA_1"/>
    <property type="match status" value="1"/>
</dbReference>
<evidence type="ECO:0000256" key="8">
    <source>
        <dbReference type="PIRSR" id="PIRSR604809-50"/>
    </source>
</evidence>
<evidence type="ECO:0000256" key="1">
    <source>
        <dbReference type="ARBA" id="ARBA00009897"/>
    </source>
</evidence>
<comment type="cofactor">
    <cofactor evidence="7">
        <name>Mg(2+)</name>
        <dbReference type="ChEBI" id="CHEBI:18420"/>
    </cofactor>
    <text evidence="7">Binds 2 Mg(2+) ions per subunit.</text>
</comment>
<organism evidence="13">
    <name type="scientific">uncultured marine thaumarchaeote KM3_68_E02</name>
    <dbReference type="NCBI Taxonomy" id="1456243"/>
    <lineage>
        <taxon>Archaea</taxon>
        <taxon>Nitrososphaerota</taxon>
        <taxon>environmental samples</taxon>
    </lineage>
</organism>
<dbReference type="InterPro" id="IPR008146">
    <property type="entry name" value="Gln_synth_cat_dom"/>
</dbReference>
<evidence type="ECO:0000256" key="3">
    <source>
        <dbReference type="ARBA" id="ARBA00022741"/>
    </source>
</evidence>
<sequence length="515" mass="58264">MLILFCSDIETHLIILKSLGYFCSVEEKKLPYKVIGGKPTRIEYSADDVFAKIKQDEIKFIDLQFTSLPGRFHHTTISANTFTPVQMQDGLPKLDGSSIVGFTTIDDSDLILKPDPNSFAIIPWVTDKKSARMLCDIYWGAGRGRLETDPRGICQKAEEHLKTQGFDDSFWGPEVEFFVFDKIHWDVLTPYKGQSYSIESNEAPWSQEGTGYPMGLQEGYYPSTPSDTLTEYRNDCVEVLNENFGILCDNHHHEVATAGQCEIDIIYDKMTNAADSAQSYKYVIRNIAKQHKKIATMMPKPISMDSGSGMHTNVSLWKSGKNTFYDKDDPVELSQIGRYFCGGVMEHAKALAAITNPTTNSYHRLVPGYEAPVYIAWSTANRSATIRIPGHFKGEKYSYLKRLEYRVPDPSSNPYLVFSAVLSAGLDGIKKKTDPGEPIHEDIYKMSKAERRKRGIGVLPANLGVALDELESDRSFLNPIFSDPVINKIIELERKDQREISIRPHPHEFYLYFDV</sequence>
<evidence type="ECO:0000313" key="13">
    <source>
        <dbReference type="EMBL" id="AIF14901.1"/>
    </source>
</evidence>
<comment type="similarity">
    <text evidence="1 9 10">Belongs to the glutamine synthetase family.</text>
</comment>